<dbReference type="Pfam" id="PF08447">
    <property type="entry name" value="PAS_3"/>
    <property type="match status" value="1"/>
</dbReference>
<dbReference type="PANTHER" id="PTHR43547">
    <property type="entry name" value="TWO-COMPONENT HISTIDINE KINASE"/>
    <property type="match status" value="1"/>
</dbReference>
<dbReference type="InterPro" id="IPR012437">
    <property type="entry name" value="DUF1638"/>
</dbReference>
<keyword evidence="11" id="KW-0472">Membrane</keyword>
<feature type="domain" description="Histidine kinase" evidence="13">
    <location>
        <begin position="369"/>
        <end position="584"/>
    </location>
</feature>
<dbReference type="GO" id="GO:0005886">
    <property type="term" value="C:plasma membrane"/>
    <property type="evidence" value="ECO:0007669"/>
    <property type="project" value="UniProtKB-SubCell"/>
</dbReference>
<proteinExistence type="predicted"/>
<dbReference type="Pfam" id="PF00512">
    <property type="entry name" value="HisKA"/>
    <property type="match status" value="1"/>
</dbReference>
<dbReference type="PROSITE" id="PS50113">
    <property type="entry name" value="PAC"/>
    <property type="match status" value="1"/>
</dbReference>
<sequence length="604" mass="68926">MRIGLVSCITMLDHVRSVIHNIHDCEFTIYPILPCCLFNVEGETVCKQMDKSVLANDSTIIIYGTCHPDLNRVGADYYGNNVYKIPGNNCFEIMLGEDKYLEYANSESWFLDVSFIKRWKKEMERGFGANSANGNVLQISGIKQIDVFNYDNSEFDEDIIRDFSKSFGMPYNYIKGNTDVFSAALSTAFEHVCINGATNRGPIIQLKNNTVPIILLENMNDAIYSIDPKKMKVSFISPIIKNIMGISPQEFANSFLSKYSEKYYFDIDRDKIIDERNDFINDSIARGFHRPMEKEYRVVNEKGQMQWIREMLCPQFTSSGEIEAFIGKIEDITQRKNIEQSLEDALKKESSLRLELEQQIQNRNDFTRALVHELKTPLTPIIAASDVLVVGIKNKSFLKLAQNINTGAENLNRRIDELLELARGEVGILGIRKQSFDWVEMTSNVLQYIEPQAKKKNIAVSFECAEIAGLLMADKERIRQVLLNLLDNAIKYTPEKGRITLKCETIEDKVIFKIIDSGSVIPEAERASLFKPYHRLERDRDKLNGLGLGLALSKMIVELHNGNIWFETVQGQGNIFAVSIPLNELLSDEVLTVRRKTFDELTYS</sequence>
<gene>
    <name evidence="16" type="ORF">JP09_004705</name>
</gene>
<dbReference type="SUPFAM" id="SSF55785">
    <property type="entry name" value="PYP-like sensor domain (PAS domain)"/>
    <property type="match status" value="1"/>
</dbReference>
<evidence type="ECO:0000259" key="13">
    <source>
        <dbReference type="PROSITE" id="PS50109"/>
    </source>
</evidence>
<dbReference type="Pfam" id="PF02518">
    <property type="entry name" value="HATPase_c"/>
    <property type="match status" value="1"/>
</dbReference>
<dbReference type="GO" id="GO:0005524">
    <property type="term" value="F:ATP binding"/>
    <property type="evidence" value="ECO:0007669"/>
    <property type="project" value="UniProtKB-KW"/>
</dbReference>
<evidence type="ECO:0000256" key="1">
    <source>
        <dbReference type="ARBA" id="ARBA00000085"/>
    </source>
</evidence>
<protein>
    <recommendedName>
        <fullName evidence="3">histidine kinase</fullName>
        <ecNumber evidence="3">2.7.13.3</ecNumber>
    </recommendedName>
</protein>
<dbReference type="SMART" id="SM00388">
    <property type="entry name" value="HisKA"/>
    <property type="match status" value="1"/>
</dbReference>
<dbReference type="AlphaFoldDB" id="A0A2P5P7Z8"/>
<dbReference type="GO" id="GO:0000155">
    <property type="term" value="F:phosphorelay sensor kinase activity"/>
    <property type="evidence" value="ECO:0007669"/>
    <property type="project" value="InterPro"/>
</dbReference>
<dbReference type="NCBIfam" id="TIGR00229">
    <property type="entry name" value="sensory_box"/>
    <property type="match status" value="1"/>
</dbReference>
<dbReference type="InterPro" id="IPR035965">
    <property type="entry name" value="PAS-like_dom_sf"/>
</dbReference>
<dbReference type="FunFam" id="3.30.565.10:FF:000023">
    <property type="entry name" value="PAS domain-containing sensor histidine kinase"/>
    <property type="match status" value="1"/>
</dbReference>
<evidence type="ECO:0000259" key="15">
    <source>
        <dbReference type="PROSITE" id="PS50113"/>
    </source>
</evidence>
<feature type="domain" description="PAS" evidence="14">
    <location>
        <begin position="215"/>
        <end position="251"/>
    </location>
</feature>
<evidence type="ECO:0000256" key="5">
    <source>
        <dbReference type="ARBA" id="ARBA00022553"/>
    </source>
</evidence>
<comment type="subcellular location">
    <subcellularLocation>
        <location evidence="2">Cell membrane</location>
    </subcellularLocation>
</comment>
<accession>A0A2P5P7Z8</accession>
<dbReference type="SUPFAM" id="SSF47384">
    <property type="entry name" value="Homodimeric domain of signal transducing histidine kinase"/>
    <property type="match status" value="1"/>
</dbReference>
<keyword evidence="9" id="KW-0067">ATP-binding</keyword>
<dbReference type="PROSITE" id="PS50109">
    <property type="entry name" value="HIS_KIN"/>
    <property type="match status" value="1"/>
</dbReference>
<evidence type="ECO:0000313" key="16">
    <source>
        <dbReference type="EMBL" id="PPD58409.1"/>
    </source>
</evidence>
<keyword evidence="12" id="KW-0175">Coiled coil</keyword>
<keyword evidence="8 16" id="KW-0418">Kinase</keyword>
<evidence type="ECO:0000256" key="8">
    <source>
        <dbReference type="ARBA" id="ARBA00022777"/>
    </source>
</evidence>
<comment type="catalytic activity">
    <reaction evidence="1">
        <text>ATP + protein L-histidine = ADP + protein N-phospho-L-histidine.</text>
        <dbReference type="EC" id="2.7.13.3"/>
    </reaction>
</comment>
<dbReference type="CDD" id="cd00082">
    <property type="entry name" value="HisKA"/>
    <property type="match status" value="1"/>
</dbReference>
<evidence type="ECO:0000256" key="6">
    <source>
        <dbReference type="ARBA" id="ARBA00022679"/>
    </source>
</evidence>
<dbReference type="EC" id="2.7.13.3" evidence="3"/>
<dbReference type="CDD" id="cd00075">
    <property type="entry name" value="HATPase"/>
    <property type="match status" value="1"/>
</dbReference>
<dbReference type="InterPro" id="IPR003661">
    <property type="entry name" value="HisK_dim/P_dom"/>
</dbReference>
<dbReference type="InterPro" id="IPR036097">
    <property type="entry name" value="HisK_dim/P_sf"/>
</dbReference>
<dbReference type="InterPro" id="IPR013655">
    <property type="entry name" value="PAS_fold_3"/>
</dbReference>
<dbReference type="EMBL" id="JQAN02000008">
    <property type="protein sequence ID" value="PPD58409.1"/>
    <property type="molecule type" value="Genomic_DNA"/>
</dbReference>
<dbReference type="SUPFAM" id="SSF55874">
    <property type="entry name" value="ATPase domain of HSP90 chaperone/DNA topoisomerase II/histidine kinase"/>
    <property type="match status" value="1"/>
</dbReference>
<dbReference type="InterPro" id="IPR036890">
    <property type="entry name" value="HATPase_C_sf"/>
</dbReference>
<evidence type="ECO:0000256" key="7">
    <source>
        <dbReference type="ARBA" id="ARBA00022741"/>
    </source>
</evidence>
<feature type="coiled-coil region" evidence="12">
    <location>
        <begin position="335"/>
        <end position="362"/>
    </location>
</feature>
<dbReference type="InterPro" id="IPR005467">
    <property type="entry name" value="His_kinase_dom"/>
</dbReference>
<keyword evidence="17" id="KW-1185">Reference proteome</keyword>
<evidence type="ECO:0000259" key="14">
    <source>
        <dbReference type="PROSITE" id="PS50112"/>
    </source>
</evidence>
<dbReference type="PRINTS" id="PR00344">
    <property type="entry name" value="BCTRLSENSOR"/>
</dbReference>
<organism evidence="16 17">
    <name type="scientific">Dehalogenimonas etheniformans</name>
    <dbReference type="NCBI Taxonomy" id="1536648"/>
    <lineage>
        <taxon>Bacteria</taxon>
        <taxon>Bacillati</taxon>
        <taxon>Chloroflexota</taxon>
        <taxon>Dehalococcoidia</taxon>
        <taxon>Dehalococcoidales</taxon>
        <taxon>Dehalococcoidaceae</taxon>
        <taxon>Dehalogenimonas</taxon>
    </lineage>
</organism>
<name>A0A2P5P7Z8_9CHLR</name>
<keyword evidence="10" id="KW-0902">Two-component regulatory system</keyword>
<dbReference type="Gene3D" id="3.30.450.20">
    <property type="entry name" value="PAS domain"/>
    <property type="match status" value="1"/>
</dbReference>
<dbReference type="Proteomes" id="UP000235653">
    <property type="component" value="Unassembled WGS sequence"/>
</dbReference>
<dbReference type="Pfam" id="PF07796">
    <property type="entry name" value="DUF1638"/>
    <property type="match status" value="1"/>
</dbReference>
<evidence type="ECO:0000256" key="12">
    <source>
        <dbReference type="SAM" id="Coils"/>
    </source>
</evidence>
<evidence type="ECO:0000256" key="10">
    <source>
        <dbReference type="ARBA" id="ARBA00023012"/>
    </source>
</evidence>
<evidence type="ECO:0000256" key="4">
    <source>
        <dbReference type="ARBA" id="ARBA00022475"/>
    </source>
</evidence>
<dbReference type="InterPro" id="IPR000700">
    <property type="entry name" value="PAS-assoc_C"/>
</dbReference>
<dbReference type="PROSITE" id="PS50112">
    <property type="entry name" value="PAS"/>
    <property type="match status" value="1"/>
</dbReference>
<dbReference type="Gene3D" id="1.10.287.130">
    <property type="match status" value="1"/>
</dbReference>
<evidence type="ECO:0000313" key="17">
    <source>
        <dbReference type="Proteomes" id="UP000235653"/>
    </source>
</evidence>
<dbReference type="SMART" id="SM00387">
    <property type="entry name" value="HATPase_c"/>
    <property type="match status" value="1"/>
</dbReference>
<keyword evidence="7" id="KW-0547">Nucleotide-binding</keyword>
<evidence type="ECO:0000256" key="2">
    <source>
        <dbReference type="ARBA" id="ARBA00004236"/>
    </source>
</evidence>
<dbReference type="InterPro" id="IPR000014">
    <property type="entry name" value="PAS"/>
</dbReference>
<dbReference type="Gene3D" id="3.30.565.10">
    <property type="entry name" value="Histidine kinase-like ATPase, C-terminal domain"/>
    <property type="match status" value="1"/>
</dbReference>
<dbReference type="InterPro" id="IPR003594">
    <property type="entry name" value="HATPase_dom"/>
</dbReference>
<evidence type="ECO:0000256" key="11">
    <source>
        <dbReference type="ARBA" id="ARBA00023136"/>
    </source>
</evidence>
<evidence type="ECO:0000256" key="3">
    <source>
        <dbReference type="ARBA" id="ARBA00012438"/>
    </source>
</evidence>
<keyword evidence="6" id="KW-0808">Transferase</keyword>
<keyword evidence="5" id="KW-0597">Phosphoprotein</keyword>
<dbReference type="InterPro" id="IPR004358">
    <property type="entry name" value="Sig_transdc_His_kin-like_C"/>
</dbReference>
<comment type="caution">
    <text evidence="16">The sequence shown here is derived from an EMBL/GenBank/DDBJ whole genome shotgun (WGS) entry which is preliminary data.</text>
</comment>
<keyword evidence="4" id="KW-1003">Cell membrane</keyword>
<reference evidence="16 17" key="1">
    <citation type="journal article" date="2017" name="ISME J.">
        <title>Grape pomace compost harbors organohalide-respiring Dehalogenimonas species with novel reductive dehalogenase genes.</title>
        <authorList>
            <person name="Yang Y."/>
            <person name="Higgins S.A."/>
            <person name="Yan J."/>
            <person name="Simsir B."/>
            <person name="Chourey K."/>
            <person name="Iyer R."/>
            <person name="Hettich R.L."/>
            <person name="Baldwin B."/>
            <person name="Ogles D.M."/>
            <person name="Loffler F.E."/>
        </authorList>
    </citation>
    <scope>NUCLEOTIDE SEQUENCE [LARGE SCALE GENOMIC DNA]</scope>
    <source>
        <strain evidence="16 17">GP</strain>
    </source>
</reference>
<evidence type="ECO:0000256" key="9">
    <source>
        <dbReference type="ARBA" id="ARBA00022840"/>
    </source>
</evidence>
<feature type="domain" description="PAC" evidence="15">
    <location>
        <begin position="292"/>
        <end position="344"/>
    </location>
</feature>
<dbReference type="PANTHER" id="PTHR43547:SF2">
    <property type="entry name" value="HYBRID SIGNAL TRANSDUCTION HISTIDINE KINASE C"/>
    <property type="match status" value="1"/>
</dbReference>